<evidence type="ECO:0000259" key="1">
    <source>
        <dbReference type="Pfam" id="PF02670"/>
    </source>
</evidence>
<feature type="domain" description="1-deoxy-D-xylulose 5-phosphate reductoisomerase N-terminal" evidence="1">
    <location>
        <begin position="2"/>
        <end position="46"/>
    </location>
</feature>
<sequence length="51" mass="5657">MEDIQLVGLAAGRNVSLLREQVKEFNPSAISVMDHEVANELTKEYEGTPKV</sequence>
<protein>
    <recommendedName>
        <fullName evidence="1">1-deoxy-D-xylulose 5-phosphate reductoisomerase N-terminal domain-containing protein</fullName>
    </recommendedName>
</protein>
<dbReference type="Pfam" id="PF02670">
    <property type="entry name" value="DXP_reductoisom"/>
    <property type="match status" value="1"/>
</dbReference>
<name>A0A382T2T0_9ZZZZ</name>
<feature type="non-terminal residue" evidence="2">
    <location>
        <position position="51"/>
    </location>
</feature>
<dbReference type="InterPro" id="IPR013512">
    <property type="entry name" value="DXP_reductoisomerase_N"/>
</dbReference>
<organism evidence="2">
    <name type="scientific">marine metagenome</name>
    <dbReference type="NCBI Taxonomy" id="408172"/>
    <lineage>
        <taxon>unclassified sequences</taxon>
        <taxon>metagenomes</taxon>
        <taxon>ecological metagenomes</taxon>
    </lineage>
</organism>
<gene>
    <name evidence="2" type="ORF">METZ01_LOCUS368572</name>
</gene>
<evidence type="ECO:0000313" key="2">
    <source>
        <dbReference type="EMBL" id="SVD15718.1"/>
    </source>
</evidence>
<reference evidence="2" key="1">
    <citation type="submission" date="2018-05" db="EMBL/GenBank/DDBJ databases">
        <authorList>
            <person name="Lanie J.A."/>
            <person name="Ng W.-L."/>
            <person name="Kazmierczak K.M."/>
            <person name="Andrzejewski T.M."/>
            <person name="Davidsen T.M."/>
            <person name="Wayne K.J."/>
            <person name="Tettelin H."/>
            <person name="Glass J.I."/>
            <person name="Rusch D."/>
            <person name="Podicherti R."/>
            <person name="Tsui H.-C.T."/>
            <person name="Winkler M.E."/>
        </authorList>
    </citation>
    <scope>NUCLEOTIDE SEQUENCE</scope>
</reference>
<accession>A0A382T2T0</accession>
<dbReference type="SUPFAM" id="SSF51735">
    <property type="entry name" value="NAD(P)-binding Rossmann-fold domains"/>
    <property type="match status" value="1"/>
</dbReference>
<proteinExistence type="predicted"/>
<dbReference type="EMBL" id="UINC01133037">
    <property type="protein sequence ID" value="SVD15718.1"/>
    <property type="molecule type" value="Genomic_DNA"/>
</dbReference>
<dbReference type="AlphaFoldDB" id="A0A382T2T0"/>
<dbReference type="Gene3D" id="3.40.50.720">
    <property type="entry name" value="NAD(P)-binding Rossmann-like Domain"/>
    <property type="match status" value="1"/>
</dbReference>
<dbReference type="GO" id="GO:0070402">
    <property type="term" value="F:NADPH binding"/>
    <property type="evidence" value="ECO:0007669"/>
    <property type="project" value="InterPro"/>
</dbReference>
<dbReference type="InterPro" id="IPR036291">
    <property type="entry name" value="NAD(P)-bd_dom_sf"/>
</dbReference>